<feature type="chain" id="PRO_5031416450" evidence="1">
    <location>
        <begin position="27"/>
        <end position="186"/>
    </location>
</feature>
<evidence type="ECO:0000256" key="1">
    <source>
        <dbReference type="SAM" id="SignalP"/>
    </source>
</evidence>
<protein>
    <submittedName>
        <fullName evidence="3">Putative surface protein with fasciclin (FAS1) repeats</fullName>
    </submittedName>
</protein>
<gene>
    <name evidence="3" type="ORF">GGQ87_002572</name>
</gene>
<dbReference type="AlphaFoldDB" id="A0A7X6BPB4"/>
<dbReference type="PANTHER" id="PTHR10900:SF77">
    <property type="entry name" value="FI19380P1"/>
    <property type="match status" value="1"/>
</dbReference>
<evidence type="ECO:0000259" key="2">
    <source>
        <dbReference type="PROSITE" id="PS50213"/>
    </source>
</evidence>
<dbReference type="PROSITE" id="PS50213">
    <property type="entry name" value="FAS1"/>
    <property type="match status" value="1"/>
</dbReference>
<feature type="signal peptide" evidence="1">
    <location>
        <begin position="1"/>
        <end position="26"/>
    </location>
</feature>
<reference evidence="3 4" key="1">
    <citation type="submission" date="2020-03" db="EMBL/GenBank/DDBJ databases">
        <title>Genomic Encyclopedia of Type Strains, Phase IV (KMG-IV): sequencing the most valuable type-strain genomes for metagenomic binning, comparative biology and taxonomic classification.</title>
        <authorList>
            <person name="Goeker M."/>
        </authorList>
    </citation>
    <scope>NUCLEOTIDE SEQUENCE [LARGE SCALE GENOMIC DNA]</scope>
    <source>
        <strain evidence="3 4">DSM 4736</strain>
    </source>
</reference>
<dbReference type="SMART" id="SM00554">
    <property type="entry name" value="FAS1"/>
    <property type="match status" value="1"/>
</dbReference>
<sequence>MRTIMRRALTPLAVILLAACGGEEKAAGDATAETQPSDRTLAATLQNADGYGALGAAVRNAGLTSVLDGVGPYTVFAPADAAFTAAGTGDFTDPSLRAQSAALLRAHIVPGALTRRDIAAAIERDADGSVQMRSMANTLLTFTRDGEAITVASESGARARLTGAENVATNGVLQPVDALLVRPDAS</sequence>
<feature type="domain" description="FAS1" evidence="2">
    <location>
        <begin position="38"/>
        <end position="180"/>
    </location>
</feature>
<dbReference type="InterPro" id="IPR050904">
    <property type="entry name" value="Adhesion/Biosynth-related"/>
</dbReference>
<dbReference type="SUPFAM" id="SSF82153">
    <property type="entry name" value="FAS1 domain"/>
    <property type="match status" value="1"/>
</dbReference>
<dbReference type="Proteomes" id="UP000587415">
    <property type="component" value="Unassembled WGS sequence"/>
</dbReference>
<dbReference type="InterPro" id="IPR036378">
    <property type="entry name" value="FAS1_dom_sf"/>
</dbReference>
<dbReference type="Gene3D" id="2.30.180.10">
    <property type="entry name" value="FAS1 domain"/>
    <property type="match status" value="1"/>
</dbReference>
<dbReference type="EMBL" id="JAATJM010000002">
    <property type="protein sequence ID" value="NJC42277.1"/>
    <property type="molecule type" value="Genomic_DNA"/>
</dbReference>
<proteinExistence type="predicted"/>
<accession>A0A7X6BPB4</accession>
<dbReference type="RefSeq" id="WP_168048367.1">
    <property type="nucleotide sequence ID" value="NZ_JAATJM010000002.1"/>
</dbReference>
<keyword evidence="1" id="KW-0732">Signal</keyword>
<name>A0A7X6BPB4_9CAUL</name>
<organism evidence="3 4">
    <name type="scientific">Brevundimonas alba</name>
    <dbReference type="NCBI Taxonomy" id="74314"/>
    <lineage>
        <taxon>Bacteria</taxon>
        <taxon>Pseudomonadati</taxon>
        <taxon>Pseudomonadota</taxon>
        <taxon>Alphaproteobacteria</taxon>
        <taxon>Caulobacterales</taxon>
        <taxon>Caulobacteraceae</taxon>
        <taxon>Brevundimonas</taxon>
    </lineage>
</organism>
<dbReference type="InterPro" id="IPR000782">
    <property type="entry name" value="FAS1_domain"/>
</dbReference>
<dbReference type="PROSITE" id="PS51257">
    <property type="entry name" value="PROKAR_LIPOPROTEIN"/>
    <property type="match status" value="1"/>
</dbReference>
<dbReference type="Pfam" id="PF02469">
    <property type="entry name" value="Fasciclin"/>
    <property type="match status" value="1"/>
</dbReference>
<comment type="caution">
    <text evidence="3">The sequence shown here is derived from an EMBL/GenBank/DDBJ whole genome shotgun (WGS) entry which is preliminary data.</text>
</comment>
<dbReference type="PANTHER" id="PTHR10900">
    <property type="entry name" value="PERIOSTIN-RELATED"/>
    <property type="match status" value="1"/>
</dbReference>
<evidence type="ECO:0000313" key="3">
    <source>
        <dbReference type="EMBL" id="NJC42277.1"/>
    </source>
</evidence>
<evidence type="ECO:0000313" key="4">
    <source>
        <dbReference type="Proteomes" id="UP000587415"/>
    </source>
</evidence>
<keyword evidence="4" id="KW-1185">Reference proteome</keyword>